<dbReference type="CDD" id="cd09135">
    <property type="entry name" value="PLDc_PGS1_euk_1"/>
    <property type="match status" value="1"/>
</dbReference>
<dbReference type="AlphaFoldDB" id="A0AAD5V8I0"/>
<dbReference type="EMBL" id="JANAWD010000099">
    <property type="protein sequence ID" value="KAJ3487184.1"/>
    <property type="molecule type" value="Genomic_DNA"/>
</dbReference>
<evidence type="ECO:0000256" key="7">
    <source>
        <dbReference type="ARBA" id="ARBA00023209"/>
    </source>
</evidence>
<keyword evidence="6 10" id="KW-0443">Lipid metabolism</keyword>
<dbReference type="GO" id="GO:0005524">
    <property type="term" value="F:ATP binding"/>
    <property type="evidence" value="ECO:0007669"/>
    <property type="project" value="UniProtKB-KW"/>
</dbReference>
<keyword evidence="10" id="KW-0067">ATP-binding</keyword>
<dbReference type="SUPFAM" id="SSF56024">
    <property type="entry name" value="Phospholipase D/nuclease"/>
    <property type="match status" value="1"/>
</dbReference>
<gene>
    <name evidence="13" type="ORF">NLI96_g3719</name>
</gene>
<accession>A0AAD5V8I0</accession>
<evidence type="ECO:0000256" key="5">
    <source>
        <dbReference type="ARBA" id="ARBA00022737"/>
    </source>
</evidence>
<keyword evidence="3 10" id="KW-0444">Lipid biosynthesis</keyword>
<evidence type="ECO:0000256" key="6">
    <source>
        <dbReference type="ARBA" id="ARBA00023098"/>
    </source>
</evidence>
<keyword evidence="7 10" id="KW-0594">Phospholipid biosynthesis</keyword>
<comment type="pathway">
    <text evidence="1 10">Phospholipid metabolism; phosphatidylglycerol biosynthesis; phosphatidylglycerol from CDP-diacylglycerol: step 1/2.</text>
</comment>
<proteinExistence type="inferred from homology"/>
<evidence type="ECO:0000256" key="11">
    <source>
        <dbReference type="SAM" id="MobiDB-lite"/>
    </source>
</evidence>
<keyword evidence="8 10" id="KW-1208">Phospholipid metabolism</keyword>
<keyword evidence="10" id="KW-0496">Mitochondrion</keyword>
<dbReference type="EC" id="2.7.8.5" evidence="10"/>
<evidence type="ECO:0000256" key="4">
    <source>
        <dbReference type="ARBA" id="ARBA00022679"/>
    </source>
</evidence>
<keyword evidence="14" id="KW-1185">Reference proteome</keyword>
<evidence type="ECO:0000313" key="14">
    <source>
        <dbReference type="Proteomes" id="UP001212997"/>
    </source>
</evidence>
<dbReference type="InterPro" id="IPR001736">
    <property type="entry name" value="PLipase_D/transphosphatidylase"/>
</dbReference>
<dbReference type="Gene3D" id="3.30.870.10">
    <property type="entry name" value="Endonuclease Chain A"/>
    <property type="match status" value="2"/>
</dbReference>
<feature type="region of interest" description="Disordered" evidence="11">
    <location>
        <begin position="236"/>
        <end position="260"/>
    </location>
</feature>
<dbReference type="PROSITE" id="PS50035">
    <property type="entry name" value="PLD"/>
    <property type="match status" value="1"/>
</dbReference>
<evidence type="ECO:0000256" key="9">
    <source>
        <dbReference type="ARBA" id="ARBA00048586"/>
    </source>
</evidence>
<comment type="function">
    <text evidence="10">Functions in the biosynthesis of the anionic phospholipids phosphatidylglycerol and cardiolipin.</text>
</comment>
<evidence type="ECO:0000259" key="12">
    <source>
        <dbReference type="PROSITE" id="PS50035"/>
    </source>
</evidence>
<dbReference type="InterPro" id="IPR016270">
    <property type="entry name" value="PGS1"/>
</dbReference>
<organism evidence="13 14">
    <name type="scientific">Meripilus lineatus</name>
    <dbReference type="NCBI Taxonomy" id="2056292"/>
    <lineage>
        <taxon>Eukaryota</taxon>
        <taxon>Fungi</taxon>
        <taxon>Dikarya</taxon>
        <taxon>Basidiomycota</taxon>
        <taxon>Agaricomycotina</taxon>
        <taxon>Agaricomycetes</taxon>
        <taxon>Polyporales</taxon>
        <taxon>Meripilaceae</taxon>
        <taxon>Meripilus</taxon>
    </lineage>
</organism>
<dbReference type="CDD" id="cd09137">
    <property type="entry name" value="PLDc_PGS1_euk_2"/>
    <property type="match status" value="1"/>
</dbReference>
<comment type="similarity">
    <text evidence="2 10">Belongs to the CDP-alcohol phosphatidyltransferase class-II family.</text>
</comment>
<comment type="catalytic activity">
    <reaction evidence="9 10">
        <text>a CDP-1,2-diacyl-sn-glycerol + sn-glycerol 3-phosphate = a 1,2-diacyl-sn-glycero-3-phospho-(1'-sn-glycero-3'-phosphate) + CMP + H(+)</text>
        <dbReference type="Rhea" id="RHEA:12593"/>
        <dbReference type="ChEBI" id="CHEBI:15378"/>
        <dbReference type="ChEBI" id="CHEBI:57597"/>
        <dbReference type="ChEBI" id="CHEBI:58332"/>
        <dbReference type="ChEBI" id="CHEBI:60110"/>
        <dbReference type="ChEBI" id="CHEBI:60377"/>
        <dbReference type="EC" id="2.7.8.5"/>
    </reaction>
</comment>
<evidence type="ECO:0000256" key="3">
    <source>
        <dbReference type="ARBA" id="ARBA00022516"/>
    </source>
</evidence>
<comment type="subcellular location">
    <subcellularLocation>
        <location evidence="10">Mitochondrion</location>
    </subcellularLocation>
</comment>
<feature type="domain" description="PLD phosphodiesterase" evidence="12">
    <location>
        <begin position="138"/>
        <end position="159"/>
    </location>
</feature>
<keyword evidence="5" id="KW-0677">Repeat</keyword>
<evidence type="ECO:0000256" key="2">
    <source>
        <dbReference type="ARBA" id="ARBA00010682"/>
    </source>
</evidence>
<dbReference type="GO" id="GO:0005739">
    <property type="term" value="C:mitochondrion"/>
    <property type="evidence" value="ECO:0007669"/>
    <property type="project" value="UniProtKB-SubCell"/>
</dbReference>
<evidence type="ECO:0000313" key="13">
    <source>
        <dbReference type="EMBL" id="KAJ3487184.1"/>
    </source>
</evidence>
<keyword evidence="4 10" id="KW-0808">Transferase</keyword>
<evidence type="ECO:0000256" key="1">
    <source>
        <dbReference type="ARBA" id="ARBA00005042"/>
    </source>
</evidence>
<sequence>MASSKIHILREPRQFYQTLLVSLPLVLRFISVDGLLDMFRRARRRIFISSLYLGSEEVELVEVLRHSLRENPSLILRMHLDLNRSTRPGPDSPAHTLLPLLNEFPDRVRISLFRSPKLKGVLAKLVPPRFNEGWGTWHPKIYGVDDEVLISGANLNESYFSNRQDRYIHLTSQPFFAEYCFAFLQSSAGFSYQLLPSADPSKEYELQWGDPKVHPHNIERKARDSLLRFQNSFRLSTPHRLSPTPPTSGSALQNEDSSSADDAANDTLIFPIIQAGQFGIREEENALSYLFDSLSDHMHLHSKPVRMISSSTGDMEERYAGPVMDLTTGYFGLYRPYRDLVLQSGIACRVIASSPKANGFYGSKGISGYIPEGYTLLERKFMRAVQKAGRAYDKTDKTKPGVDLREWEKYRWTYHAKGIWLRPTPSSHPNLTLFGSTNLNSRSSNLDTELSFMMVTTSPLLRKRLGEEVEGLREDSGEWRGGERNVRIGTRILVGLVGNML</sequence>
<keyword evidence="10" id="KW-0547">Nucleotide-binding</keyword>
<dbReference type="GO" id="GO:0032049">
    <property type="term" value="P:cardiolipin biosynthetic process"/>
    <property type="evidence" value="ECO:0007669"/>
    <property type="project" value="InterPro"/>
</dbReference>
<comment type="caution">
    <text evidence="13">The sequence shown here is derived from an EMBL/GenBank/DDBJ whole genome shotgun (WGS) entry which is preliminary data.</text>
</comment>
<dbReference type="PANTHER" id="PTHR12586">
    <property type="entry name" value="CDP-DIACYLGLYCEROL--SERINE O-PHOSPHATIDYLTRANSFERASE"/>
    <property type="match status" value="1"/>
</dbReference>
<name>A0AAD5V8I0_9APHY</name>
<dbReference type="PIRSF" id="PIRSF000850">
    <property type="entry name" value="Phospholipase_D_PSS"/>
    <property type="match status" value="1"/>
</dbReference>
<dbReference type="PANTHER" id="PTHR12586:SF1">
    <property type="entry name" value="CDP-DIACYLGLYCEROL--GLYCEROL-3-PHOSPHATE 3-PHOSPHATIDYLTRANSFERASE, MITOCHONDRIAL"/>
    <property type="match status" value="1"/>
</dbReference>
<dbReference type="GO" id="GO:0008444">
    <property type="term" value="F:CDP-diacylglycerol-glycerol-3-phosphate 3-phosphatidyltransferase activity"/>
    <property type="evidence" value="ECO:0007669"/>
    <property type="project" value="UniProtKB-EC"/>
</dbReference>
<dbReference type="Proteomes" id="UP001212997">
    <property type="component" value="Unassembled WGS sequence"/>
</dbReference>
<evidence type="ECO:0000256" key="10">
    <source>
        <dbReference type="RuleBase" id="RU365024"/>
    </source>
</evidence>
<reference evidence="13" key="1">
    <citation type="submission" date="2022-07" db="EMBL/GenBank/DDBJ databases">
        <title>Genome Sequence of Physisporinus lineatus.</title>
        <authorList>
            <person name="Buettner E."/>
        </authorList>
    </citation>
    <scope>NUCLEOTIDE SEQUENCE</scope>
    <source>
        <strain evidence="13">VT162</strain>
    </source>
</reference>
<protein>
    <recommendedName>
        <fullName evidence="10">CDP-diacylglycerol--glycerol-3-phosphate 3-phosphatidyltransferase</fullName>
        <ecNumber evidence="10">2.7.8.5</ecNumber>
    </recommendedName>
</protein>
<evidence type="ECO:0000256" key="8">
    <source>
        <dbReference type="ARBA" id="ARBA00023264"/>
    </source>
</evidence>